<dbReference type="AlphaFoldDB" id="A0AAN6K469"/>
<proteinExistence type="predicted"/>
<feature type="compositionally biased region" description="Basic and acidic residues" evidence="1">
    <location>
        <begin position="15"/>
        <end position="59"/>
    </location>
</feature>
<evidence type="ECO:0000313" key="2">
    <source>
        <dbReference type="EMBL" id="KAK0956076.1"/>
    </source>
</evidence>
<evidence type="ECO:0000313" key="3">
    <source>
        <dbReference type="Proteomes" id="UP001175353"/>
    </source>
</evidence>
<protein>
    <submittedName>
        <fullName evidence="2">Uncharacterized protein</fullName>
    </submittedName>
</protein>
<keyword evidence="3" id="KW-1185">Reference proteome</keyword>
<accession>A0AAN6K469</accession>
<dbReference type="Proteomes" id="UP001175353">
    <property type="component" value="Unassembled WGS sequence"/>
</dbReference>
<feature type="region of interest" description="Disordered" evidence="1">
    <location>
        <begin position="1"/>
        <end position="60"/>
    </location>
</feature>
<reference evidence="2" key="1">
    <citation type="submission" date="2023-06" db="EMBL/GenBank/DDBJ databases">
        <title>Black Yeasts Isolated from many extreme environments.</title>
        <authorList>
            <person name="Coleine C."/>
            <person name="Stajich J.E."/>
            <person name="Selbmann L."/>
        </authorList>
    </citation>
    <scope>NUCLEOTIDE SEQUENCE</scope>
    <source>
        <strain evidence="2">CCFEE 5200</strain>
    </source>
</reference>
<dbReference type="EMBL" id="JAUJLE010000448">
    <property type="protein sequence ID" value="KAK0956076.1"/>
    <property type="molecule type" value="Genomic_DNA"/>
</dbReference>
<sequence length="88" mass="9783">MSGSNSSPDGLTRSPDLEKATMGHVEQVHTNERVPGHGNYYEKDGLRTYGGGEDHDHEPPMSFKRAMSLLAMAFREHPELCQSQSTDH</sequence>
<gene>
    <name evidence="2" type="ORF">LTR91_022558</name>
</gene>
<organism evidence="2 3">
    <name type="scientific">Friedmanniomyces endolithicus</name>
    <dbReference type="NCBI Taxonomy" id="329885"/>
    <lineage>
        <taxon>Eukaryota</taxon>
        <taxon>Fungi</taxon>
        <taxon>Dikarya</taxon>
        <taxon>Ascomycota</taxon>
        <taxon>Pezizomycotina</taxon>
        <taxon>Dothideomycetes</taxon>
        <taxon>Dothideomycetidae</taxon>
        <taxon>Mycosphaerellales</taxon>
        <taxon>Teratosphaeriaceae</taxon>
        <taxon>Friedmanniomyces</taxon>
    </lineage>
</organism>
<name>A0AAN6K469_9PEZI</name>
<evidence type="ECO:0000256" key="1">
    <source>
        <dbReference type="SAM" id="MobiDB-lite"/>
    </source>
</evidence>
<comment type="caution">
    <text evidence="2">The sequence shown here is derived from an EMBL/GenBank/DDBJ whole genome shotgun (WGS) entry which is preliminary data.</text>
</comment>